<comment type="caution">
    <text evidence="10">The sequence shown here is derived from an EMBL/GenBank/DDBJ whole genome shotgun (WGS) entry which is preliminary data.</text>
</comment>
<sequence length="1318" mass="139981">MLKRSSTTTERGARMRRSRAAIAQLALAASLATALTVTDLEPAHAADATIAIDATAYQGVVQPSVTGQMAEWAYDQMNGAWAQRLRNRSLETETVDAGRSPLYDAFSGSQLDRSRWTPISLDGAPAGTATVSGGTMTLTSAAPGRWGLMSNDLGDTRYASTVVETRITSLTGTNAILSMYGGSGAGDFTKFVEFAVEGGQLKVFADGLAPWTGPAATVPATLRVEVSPAGGTARDLAFFYNGTQVHTISGYTLLPERFRAFVYTFSGSIGVDHVTVSHDDTYDGFGGTALSPRWTPTLLEGSSAGTVTVGSGRVQLTGTANSRYTLLSEPIRNSAVDWTTVSARLQSVSGVNGLINIYGGSGAGDFSKFMEFGVEGGVARVFAPGGYTWTGGAVSLPATLSVQVSPYYANGRSFRFYVNGTKVHELWNRTDVPAGDFRVGLYGFGTSTTQWDRVGVDTVHMWDQYAPHFEGGPGLSVEWTPVSLAGGWGSASQGNSQLTVNGAANSRYGVLSQRLEESDLYDYTIEAKLDSVTGTNALLDVYAGSGRGDFTKFVEFGIEGGVLKVFGDGVPTWTGPAATTPALLRVEVSRWKPGGRDFSFFYNDRLVHRLEGITAVGQQEYQVFAYGYGTSTTKWDYVTWWRNPGWSEDGYADRAAYRHVTGAYNGRYAQQVEVTQHTSGRKGIAQGDVQVSAGKPYELTVWLKQTGLSAPVTVYLGPGSGDGPGYTPYASATIAGVTGSWAKYTVTLTPSTTDPQAKLFIGTAGTGTLTIDMPSLMPLHPSEVVHGGWRPEFVDKVSALKPDTIRWPGGIIADSYYWEHGVGPRDDRDPMYFAQWDAQWMTNDVGTDEILGLAEALGLNVVLNVNWGQGTAASAANWVEYANGSTATPQGAQRAANGRTAPWDVDLWEIGNEVWGWWTPGSTNAATYAASYNAFRDAMVAKDAGIEVVAEGGDGNSADQAWNTTMVQTSGSRMDHLAVHYYSPQPLPQNYNSADVYAASVGSAATIGDRLAASGNTILANTQRDIKLAVMEHAAMYFNEEHRRTRTLEGGLAEAGILNLLMRRPDLNEVNAASTLVNFWDGGSFRLGARGAMVTPAYEVQRLVGNYHGPLLVKSQTTSATYNAPAMGNLPARANVPYLDVTTTRSADGQKLYVSVLNRHPSQAISTDVTIANGGTIGATATARTVNSASHLDQNTWLNPTTVQATTTTTGAGSAFTYSFPAHSYTVLTIDTTATAVTLPAVTGRVTTTAGAPIGAATVQLGGGASTTTNADGYFVIPNVTPGAYSVTVSRSGFTTYTRTDVEVSQTGATTLPIRLTP</sequence>
<evidence type="ECO:0000256" key="5">
    <source>
        <dbReference type="ARBA" id="ARBA00022801"/>
    </source>
</evidence>
<dbReference type="Pfam" id="PF13620">
    <property type="entry name" value="CarboxypepD_reg"/>
    <property type="match status" value="1"/>
</dbReference>
<dbReference type="GO" id="GO:0030246">
    <property type="term" value="F:carbohydrate binding"/>
    <property type="evidence" value="ECO:0007669"/>
    <property type="project" value="InterPro"/>
</dbReference>
<comment type="similarity">
    <text evidence="2">Belongs to the glycosyl hydrolase 51 family.</text>
</comment>
<evidence type="ECO:0000256" key="2">
    <source>
        <dbReference type="ARBA" id="ARBA00007186"/>
    </source>
</evidence>
<dbReference type="Gene3D" id="3.20.20.80">
    <property type="entry name" value="Glycosidases"/>
    <property type="match status" value="1"/>
</dbReference>
<dbReference type="SUPFAM" id="SSF51445">
    <property type="entry name" value="(Trans)glycosidases"/>
    <property type="match status" value="1"/>
</dbReference>
<dbReference type="Gene3D" id="2.60.40.1180">
    <property type="entry name" value="Golgi alpha-mannosidase II"/>
    <property type="match status" value="1"/>
</dbReference>
<dbReference type="SMART" id="SM00813">
    <property type="entry name" value="Alpha-L-AF_C"/>
    <property type="match status" value="1"/>
</dbReference>
<dbReference type="Pfam" id="PF06964">
    <property type="entry name" value="Alpha-L-AF_C"/>
    <property type="match status" value="1"/>
</dbReference>
<keyword evidence="5" id="KW-0378">Hydrolase</keyword>
<keyword evidence="6" id="KW-0119">Carbohydrate metabolism</keyword>
<feature type="signal peptide" evidence="8">
    <location>
        <begin position="1"/>
        <end position="34"/>
    </location>
</feature>
<dbReference type="SUPFAM" id="SSF49785">
    <property type="entry name" value="Galactose-binding domain-like"/>
    <property type="match status" value="1"/>
</dbReference>
<protein>
    <recommendedName>
        <fullName evidence="4">non-reducing end alpha-L-arabinofuranosidase</fullName>
        <ecNumber evidence="4">3.2.1.55</ecNumber>
    </recommendedName>
</protein>
<dbReference type="InterPro" id="IPR013780">
    <property type="entry name" value="Glyco_hydro_b"/>
</dbReference>
<dbReference type="SUPFAM" id="SSF51011">
    <property type="entry name" value="Glycosyl hydrolase domain"/>
    <property type="match status" value="1"/>
</dbReference>
<dbReference type="InterPro" id="IPR003305">
    <property type="entry name" value="CenC_carb-bd"/>
</dbReference>
<dbReference type="Gene3D" id="2.60.120.260">
    <property type="entry name" value="Galactose-binding domain-like"/>
    <property type="match status" value="1"/>
</dbReference>
<name>A0A2W2BHY4_9ACTN</name>
<dbReference type="Gene3D" id="2.60.40.1120">
    <property type="entry name" value="Carboxypeptidase-like, regulatory domain"/>
    <property type="match status" value="1"/>
</dbReference>
<evidence type="ECO:0000256" key="1">
    <source>
        <dbReference type="ARBA" id="ARBA00001462"/>
    </source>
</evidence>
<dbReference type="InterPro" id="IPR013784">
    <property type="entry name" value="Carb-bd-like_fold"/>
</dbReference>
<dbReference type="PANTHER" id="PTHR43576">
    <property type="entry name" value="ALPHA-L-ARABINOFURANOSIDASE C-RELATED"/>
    <property type="match status" value="1"/>
</dbReference>
<accession>A0A2W2BHY4</accession>
<dbReference type="GO" id="GO:0046556">
    <property type="term" value="F:alpha-L-arabinofuranosidase activity"/>
    <property type="evidence" value="ECO:0007669"/>
    <property type="project" value="UniProtKB-EC"/>
</dbReference>
<keyword evidence="11" id="KW-1185">Reference proteome</keyword>
<evidence type="ECO:0000256" key="6">
    <source>
        <dbReference type="ARBA" id="ARBA00023277"/>
    </source>
</evidence>
<proteinExistence type="inferred from homology"/>
<evidence type="ECO:0000256" key="4">
    <source>
        <dbReference type="ARBA" id="ARBA00012670"/>
    </source>
</evidence>
<dbReference type="Pfam" id="PF22848">
    <property type="entry name" value="ASD1_dom"/>
    <property type="match status" value="1"/>
</dbReference>
<dbReference type="PANTHER" id="PTHR43576:SF2">
    <property type="entry name" value="INTRACELLULAR EXO-ALPHA-L-ARABINOFURANOSIDASE 2"/>
    <property type="match status" value="1"/>
</dbReference>
<dbReference type="Pfam" id="PF02018">
    <property type="entry name" value="CBM_4_9"/>
    <property type="match status" value="1"/>
</dbReference>
<reference evidence="10 11" key="1">
    <citation type="submission" date="2018-01" db="EMBL/GenBank/DDBJ databases">
        <title>Draft genome sequence of Jiangella sp. GTF31.</title>
        <authorList>
            <person name="Sahin N."/>
            <person name="Ay H."/>
            <person name="Saygin H."/>
        </authorList>
    </citation>
    <scope>NUCLEOTIDE SEQUENCE [LARGE SCALE GENOMIC DNA]</scope>
    <source>
        <strain evidence="10 11">GTF31</strain>
    </source>
</reference>
<evidence type="ECO:0000256" key="8">
    <source>
        <dbReference type="SAM" id="SignalP"/>
    </source>
</evidence>
<gene>
    <name evidence="10" type="ORF">C1I92_00710</name>
</gene>
<dbReference type="InterPro" id="IPR055235">
    <property type="entry name" value="ASD1_cat"/>
</dbReference>
<dbReference type="InterPro" id="IPR010720">
    <property type="entry name" value="Alpha-L-AF_C"/>
</dbReference>
<dbReference type="InterPro" id="IPR017853">
    <property type="entry name" value="GH"/>
</dbReference>
<dbReference type="EC" id="3.2.1.55" evidence="4"/>
<comment type="catalytic activity">
    <reaction evidence="1">
        <text>Hydrolysis of terminal non-reducing alpha-L-arabinofuranoside residues in alpha-L-arabinosides.</text>
        <dbReference type="EC" id="3.2.1.55"/>
    </reaction>
</comment>
<feature type="chain" id="PRO_5038947072" description="non-reducing end alpha-L-arabinofuranosidase" evidence="8">
    <location>
        <begin position="35"/>
        <end position="1318"/>
    </location>
</feature>
<dbReference type="GO" id="GO:0046373">
    <property type="term" value="P:L-arabinose metabolic process"/>
    <property type="evidence" value="ECO:0007669"/>
    <property type="project" value="InterPro"/>
</dbReference>
<evidence type="ECO:0000313" key="11">
    <source>
        <dbReference type="Proteomes" id="UP000248764"/>
    </source>
</evidence>
<feature type="domain" description="Alpha-L-arabinofuranosidase C-terminal" evidence="9">
    <location>
        <begin position="1032"/>
        <end position="1224"/>
    </location>
</feature>
<comment type="subunit">
    <text evidence="3">Homohexamer; trimer of dimers.</text>
</comment>
<evidence type="ECO:0000259" key="9">
    <source>
        <dbReference type="SMART" id="SM00813"/>
    </source>
</evidence>
<dbReference type="InterPro" id="IPR008979">
    <property type="entry name" value="Galactose-bd-like_sf"/>
</dbReference>
<organism evidence="10 11">
    <name type="scientific">Jiangella anatolica</name>
    <dbReference type="NCBI Taxonomy" id="2670374"/>
    <lineage>
        <taxon>Bacteria</taxon>
        <taxon>Bacillati</taxon>
        <taxon>Actinomycetota</taxon>
        <taxon>Actinomycetes</taxon>
        <taxon>Jiangellales</taxon>
        <taxon>Jiangellaceae</taxon>
        <taxon>Jiangella</taxon>
    </lineage>
</organism>
<evidence type="ECO:0000256" key="7">
    <source>
        <dbReference type="ARBA" id="ARBA00023295"/>
    </source>
</evidence>
<keyword evidence="8" id="KW-0732">Signal</keyword>
<evidence type="ECO:0000256" key="3">
    <source>
        <dbReference type="ARBA" id="ARBA00011165"/>
    </source>
</evidence>
<dbReference type="Proteomes" id="UP000248764">
    <property type="component" value="Unassembled WGS sequence"/>
</dbReference>
<evidence type="ECO:0000313" key="10">
    <source>
        <dbReference type="EMBL" id="PZF86725.1"/>
    </source>
</evidence>
<dbReference type="SUPFAM" id="SSF49452">
    <property type="entry name" value="Starch-binding domain-like"/>
    <property type="match status" value="1"/>
</dbReference>
<keyword evidence="7" id="KW-0326">Glycosidase</keyword>
<dbReference type="GO" id="GO:0000272">
    <property type="term" value="P:polysaccharide catabolic process"/>
    <property type="evidence" value="ECO:0007669"/>
    <property type="project" value="TreeGrafter"/>
</dbReference>
<dbReference type="EMBL" id="POTW01000001">
    <property type="protein sequence ID" value="PZF86725.1"/>
    <property type="molecule type" value="Genomic_DNA"/>
</dbReference>